<dbReference type="OrthoDB" id="8953110at2"/>
<gene>
    <name evidence="1" type="ORF">DFR27_2446</name>
</gene>
<proteinExistence type="predicted"/>
<dbReference type="RefSeq" id="WP_121877748.1">
    <property type="nucleotide sequence ID" value="NZ_REFJ01000007.1"/>
</dbReference>
<evidence type="ECO:0000313" key="2">
    <source>
        <dbReference type="Proteomes" id="UP000267187"/>
    </source>
</evidence>
<organism evidence="1 2">
    <name type="scientific">Umboniibacter marinipuniceus</name>
    <dbReference type="NCBI Taxonomy" id="569599"/>
    <lineage>
        <taxon>Bacteria</taxon>
        <taxon>Pseudomonadati</taxon>
        <taxon>Pseudomonadota</taxon>
        <taxon>Gammaproteobacteria</taxon>
        <taxon>Cellvibrionales</taxon>
        <taxon>Cellvibrionaceae</taxon>
        <taxon>Umboniibacter</taxon>
    </lineage>
</organism>
<name>A0A3L9ZZ41_9GAMM</name>
<accession>A0A3L9ZZ41</accession>
<dbReference type="AlphaFoldDB" id="A0A3L9ZZ41"/>
<keyword evidence="2" id="KW-1185">Reference proteome</keyword>
<dbReference type="EMBL" id="REFJ01000007">
    <property type="protein sequence ID" value="RMA77627.1"/>
    <property type="molecule type" value="Genomic_DNA"/>
</dbReference>
<dbReference type="InterPro" id="IPR021276">
    <property type="entry name" value="DUF2855"/>
</dbReference>
<reference evidence="1 2" key="1">
    <citation type="submission" date="2018-10" db="EMBL/GenBank/DDBJ databases">
        <title>Genomic Encyclopedia of Type Strains, Phase IV (KMG-IV): sequencing the most valuable type-strain genomes for metagenomic binning, comparative biology and taxonomic classification.</title>
        <authorList>
            <person name="Goeker M."/>
        </authorList>
    </citation>
    <scope>NUCLEOTIDE SEQUENCE [LARGE SCALE GENOMIC DNA]</scope>
    <source>
        <strain evidence="1 2">DSM 25080</strain>
    </source>
</reference>
<comment type="caution">
    <text evidence="1">The sequence shown here is derived from an EMBL/GenBank/DDBJ whole genome shotgun (WGS) entry which is preliminary data.</text>
</comment>
<evidence type="ECO:0000313" key="1">
    <source>
        <dbReference type="EMBL" id="RMA77627.1"/>
    </source>
</evidence>
<sequence>MKVFEVAKREISRGIVVKCPQIALAPNEVRLKIESFSLTANNVSYALAGDSLKYWDFFPASQADHGRVPVMGIATVVASLCEHIQVGERVWGWFPMADEIIALPADIKSSGWVDSHPMRGANAPIYRHYERIPSGFDYSHYEHALKGLFTTSWLLASWWRSESFMGANTVYVTSASSKTALALAHALRDDPVRLVGVTSPSNVEFVTATGCYHQVVTYEDELGLSSDSLVADFAGRIDWVDQLAETNPERLKWASLIGATHGTPTTRGQVVPERTQFFFAPMEFERLKNEIGGAALAMAVVTALREFSSWFESRLTLTLIDDLAQLTVYFDSLVKGRVAPSTLLIVQPSGASD</sequence>
<protein>
    <submittedName>
        <fullName evidence="1">Uncharacterized protein DUF2855</fullName>
    </submittedName>
</protein>
<dbReference type="Pfam" id="PF11017">
    <property type="entry name" value="DUF2855"/>
    <property type="match status" value="1"/>
</dbReference>
<dbReference type="Proteomes" id="UP000267187">
    <property type="component" value="Unassembled WGS sequence"/>
</dbReference>